<dbReference type="Gene3D" id="1.10.443.10">
    <property type="entry name" value="Intergrase catalytic core"/>
    <property type="match status" value="1"/>
</dbReference>
<proteinExistence type="predicted"/>
<gene>
    <name evidence="3" type="ORF">J5Y10_22615</name>
</gene>
<dbReference type="EMBL" id="JAGIZA010000019">
    <property type="protein sequence ID" value="MBP0495595.1"/>
    <property type="molecule type" value="Genomic_DNA"/>
</dbReference>
<accession>A0A940S856</accession>
<dbReference type="GO" id="GO:0015074">
    <property type="term" value="P:DNA integration"/>
    <property type="evidence" value="ECO:0007669"/>
    <property type="project" value="InterPro"/>
</dbReference>
<dbReference type="InterPro" id="IPR002104">
    <property type="entry name" value="Integrase_catalytic"/>
</dbReference>
<reference evidence="3" key="1">
    <citation type="submission" date="2021-03" db="EMBL/GenBank/DDBJ databases">
        <authorList>
            <person name="So Y."/>
        </authorList>
    </citation>
    <scope>NUCLEOTIDE SEQUENCE</scope>
    <source>
        <strain evidence="3">SG15</strain>
    </source>
</reference>
<dbReference type="GO" id="GO:0006310">
    <property type="term" value="P:DNA recombination"/>
    <property type="evidence" value="ECO:0007669"/>
    <property type="project" value="UniProtKB-KW"/>
</dbReference>
<comment type="caution">
    <text evidence="3">The sequence shown here is derived from an EMBL/GenBank/DDBJ whole genome shotgun (WGS) entry which is preliminary data.</text>
</comment>
<dbReference type="InterPro" id="IPR011010">
    <property type="entry name" value="DNA_brk_join_enz"/>
</dbReference>
<evidence type="ECO:0000256" key="1">
    <source>
        <dbReference type="ARBA" id="ARBA00023172"/>
    </source>
</evidence>
<feature type="domain" description="Tyr recombinase" evidence="2">
    <location>
        <begin position="433"/>
        <end position="645"/>
    </location>
</feature>
<evidence type="ECO:0000313" key="3">
    <source>
        <dbReference type="EMBL" id="MBP0495595.1"/>
    </source>
</evidence>
<sequence length="674" mass="73289">MAVLRAALLDAEFERLVAVQMGAAAGQIGTVGQALAAFRNRVVTWSEADRAARPAGVRGSDAPVAEWTVGGDLGRDLWAFAEQPGVLGQPLPLGLLARLTEALAPGSDTSGKPYGVVAGELASVLVAGSDHAPIRTSLLGESARRAAVAEGRARFFERALLANDTDLAEEHLGRFEVEEGMTFEPATRRIMLRCALRVLAEVAREDARRDRGVYPAPEADPVMAMSIQSGNAGRAPGVTLDTGVMEMAATWVSDGEQGVVQPSAPMEADHSAVAPRFMEMSAAAIASIEARPADQVGAKQIRDYNVARRLFGELCGDLEINAITRKTCQNFVAELSRVPSQHGKGERYRNMTAREAILAADEDDAMSSCTAVANGTEPDDAPRVPRMAPATINKHLTSLQTLVGEQLVVNGKGLTPFVAVRFTKGYVKANATFDRKQLEDDRLSAIFHGPVFSGFGDDVEKRYIAGTNLVRDARYWVPLVALYGGQRLEELLELRPDDVVREDGVDIMSIGAIHDRRRARVKTPSSVRRIPVHGALKQLGFLDYVRQMRQGGSRLLFPCFRRAGPDKRYGHGFTQWWTEYRRAVGAYKEGQDFHSMRHGVNTRLLAAKVPETIIRTLLGHSQGNSMTGGTYNSGLSNAELASAMEMLRYPELDLKLLNDRAALPQIRSQISTHT</sequence>
<dbReference type="Proteomes" id="UP000677537">
    <property type="component" value="Unassembled WGS sequence"/>
</dbReference>
<name>A0A940S856_9PROT</name>
<dbReference type="GO" id="GO:0003677">
    <property type="term" value="F:DNA binding"/>
    <property type="evidence" value="ECO:0007669"/>
    <property type="project" value="InterPro"/>
</dbReference>
<dbReference type="SUPFAM" id="SSF56349">
    <property type="entry name" value="DNA breaking-rejoining enzymes"/>
    <property type="match status" value="1"/>
</dbReference>
<organism evidence="3 4">
    <name type="scientific">Roseomonas indoligenes</name>
    <dbReference type="NCBI Taxonomy" id="2820811"/>
    <lineage>
        <taxon>Bacteria</taxon>
        <taxon>Pseudomonadati</taxon>
        <taxon>Pseudomonadota</taxon>
        <taxon>Alphaproteobacteria</taxon>
        <taxon>Acetobacterales</taxon>
        <taxon>Roseomonadaceae</taxon>
        <taxon>Roseomonas</taxon>
    </lineage>
</organism>
<keyword evidence="1" id="KW-0233">DNA recombination</keyword>
<keyword evidence="4" id="KW-1185">Reference proteome</keyword>
<dbReference type="Pfam" id="PF00589">
    <property type="entry name" value="Phage_integrase"/>
    <property type="match status" value="1"/>
</dbReference>
<protein>
    <submittedName>
        <fullName evidence="3">Site-specific integrase</fullName>
    </submittedName>
</protein>
<evidence type="ECO:0000259" key="2">
    <source>
        <dbReference type="PROSITE" id="PS51898"/>
    </source>
</evidence>
<dbReference type="CDD" id="cd01184">
    <property type="entry name" value="INT_C_like_1"/>
    <property type="match status" value="1"/>
</dbReference>
<evidence type="ECO:0000313" key="4">
    <source>
        <dbReference type="Proteomes" id="UP000677537"/>
    </source>
</evidence>
<dbReference type="PROSITE" id="PS51898">
    <property type="entry name" value="TYR_RECOMBINASE"/>
    <property type="match status" value="1"/>
</dbReference>
<dbReference type="InterPro" id="IPR013762">
    <property type="entry name" value="Integrase-like_cat_sf"/>
</dbReference>
<dbReference type="AlphaFoldDB" id="A0A940S856"/>